<feature type="region of interest" description="Disordered" evidence="2">
    <location>
        <begin position="253"/>
        <end position="278"/>
    </location>
</feature>
<dbReference type="HOGENOM" id="CLU_710324_0_0_1"/>
<evidence type="ECO:0000256" key="1">
    <source>
        <dbReference type="SAM" id="Coils"/>
    </source>
</evidence>
<accession>B4PCM7</accession>
<dbReference type="SMR" id="B4PCM7"/>
<feature type="compositionally biased region" description="Basic and acidic residues" evidence="2">
    <location>
        <begin position="267"/>
        <end position="278"/>
    </location>
</feature>
<name>B4PCM7_DROYA</name>
<dbReference type="Proteomes" id="UP000002282">
    <property type="component" value="Chromosome 3L"/>
</dbReference>
<evidence type="ECO:0000256" key="2">
    <source>
        <dbReference type="SAM" id="MobiDB-lite"/>
    </source>
</evidence>
<feature type="coiled-coil region" evidence="1">
    <location>
        <begin position="164"/>
        <end position="212"/>
    </location>
</feature>
<sequence>MERKSILPDNLQSRVFALGPAPPGFRAPNAAEFASAESNLRKATRYHKNTYSRLDQLRTVLQKEKNYAKIKDYREQSMALAKQVIRSKALIGKYRSMLIDLQDAEIFKVKRHIEQMEEMLAEVNSRLVSLRIKIQAETDPTKREIHVGSSFYLVQEQHKTKGLCERWRDRLDQLTKARMDKTEQLTEKPMLINKHKKQLSAETQKLKEAINLKQIGLNKSGCKRCAYLRKVTRNPSKLCKVCKKWADDKKARAAVNKETSKSPQMTKSKELEIRVRTDSTSEESTIKIEIEPIEINEVEEMRSLERETSSKENLDQSSQLFPIIVAVKSQATTVVKEENEPSNDEVDPAVVATLQNSLKSIDSKNMALAYVKVLQEYAMMSDNFRAIGLLTEVEKSVVNPPQNEDFDL</sequence>
<keyword evidence="4" id="KW-1185">Reference proteome</keyword>
<dbReference type="EMBL" id="CM000159">
    <property type="protein sequence ID" value="EDW92750.2"/>
    <property type="molecule type" value="Genomic_DNA"/>
</dbReference>
<evidence type="ECO:0000313" key="4">
    <source>
        <dbReference type="Proteomes" id="UP000002282"/>
    </source>
</evidence>
<evidence type="ECO:0000313" key="3">
    <source>
        <dbReference type="EMBL" id="EDW92750.2"/>
    </source>
</evidence>
<dbReference type="AlphaFoldDB" id="B4PCM7"/>
<gene>
    <name evidence="3" type="primary">Dyak\GE20999</name>
    <name evidence="3" type="synonym">dyak_GLEANR_4798</name>
    <name evidence="3" type="synonym">GE20999</name>
    <name evidence="3" type="ORF">Dyak_GE20999</name>
</gene>
<dbReference type="OrthoDB" id="8043893at2759"/>
<keyword evidence="1" id="KW-0175">Coiled coil</keyword>
<reference evidence="3 4" key="1">
    <citation type="journal article" date="2007" name="Nature">
        <title>Evolution of genes and genomes on the Drosophila phylogeny.</title>
        <authorList>
            <consortium name="Drosophila 12 Genomes Consortium"/>
            <person name="Clark A.G."/>
            <person name="Eisen M.B."/>
            <person name="Smith D.R."/>
            <person name="Bergman C.M."/>
            <person name="Oliver B."/>
            <person name="Markow T.A."/>
            <person name="Kaufman T.C."/>
            <person name="Kellis M."/>
            <person name="Gelbart W."/>
            <person name="Iyer V.N."/>
            <person name="Pollard D.A."/>
            <person name="Sackton T.B."/>
            <person name="Larracuente A.M."/>
            <person name="Singh N.D."/>
            <person name="Abad J.P."/>
            <person name="Abt D.N."/>
            <person name="Adryan B."/>
            <person name="Aguade M."/>
            <person name="Akashi H."/>
            <person name="Anderson W.W."/>
            <person name="Aquadro C.F."/>
            <person name="Ardell D.H."/>
            <person name="Arguello R."/>
            <person name="Artieri C.G."/>
            <person name="Barbash D.A."/>
            <person name="Barker D."/>
            <person name="Barsanti P."/>
            <person name="Batterham P."/>
            <person name="Batzoglou S."/>
            <person name="Begun D."/>
            <person name="Bhutkar A."/>
            <person name="Blanco E."/>
            <person name="Bosak S.A."/>
            <person name="Bradley R.K."/>
            <person name="Brand A.D."/>
            <person name="Brent M.R."/>
            <person name="Brooks A.N."/>
            <person name="Brown R.H."/>
            <person name="Butlin R.K."/>
            <person name="Caggese C."/>
            <person name="Calvi B.R."/>
            <person name="Bernardo de Carvalho A."/>
            <person name="Caspi A."/>
            <person name="Castrezana S."/>
            <person name="Celniker S.E."/>
            <person name="Chang J.L."/>
            <person name="Chapple C."/>
            <person name="Chatterji S."/>
            <person name="Chinwalla A."/>
            <person name="Civetta A."/>
            <person name="Clifton S.W."/>
            <person name="Comeron J.M."/>
            <person name="Costello J.C."/>
            <person name="Coyne J.A."/>
            <person name="Daub J."/>
            <person name="David R.G."/>
            <person name="Delcher A.L."/>
            <person name="Delehaunty K."/>
            <person name="Do C.B."/>
            <person name="Ebling H."/>
            <person name="Edwards K."/>
            <person name="Eickbush T."/>
            <person name="Evans J.D."/>
            <person name="Filipski A."/>
            <person name="Findeiss S."/>
            <person name="Freyhult E."/>
            <person name="Fulton L."/>
            <person name="Fulton R."/>
            <person name="Garcia A.C."/>
            <person name="Gardiner A."/>
            <person name="Garfield D.A."/>
            <person name="Garvin B.E."/>
            <person name="Gibson G."/>
            <person name="Gilbert D."/>
            <person name="Gnerre S."/>
            <person name="Godfrey J."/>
            <person name="Good R."/>
            <person name="Gotea V."/>
            <person name="Gravely B."/>
            <person name="Greenberg A.J."/>
            <person name="Griffiths-Jones S."/>
            <person name="Gross S."/>
            <person name="Guigo R."/>
            <person name="Gustafson E.A."/>
            <person name="Haerty W."/>
            <person name="Hahn M.W."/>
            <person name="Halligan D.L."/>
            <person name="Halpern A.L."/>
            <person name="Halter G.M."/>
            <person name="Han M.V."/>
            <person name="Heger A."/>
            <person name="Hillier L."/>
            <person name="Hinrichs A.S."/>
            <person name="Holmes I."/>
            <person name="Hoskins R.A."/>
            <person name="Hubisz M.J."/>
            <person name="Hultmark D."/>
            <person name="Huntley M.A."/>
            <person name="Jaffe D.B."/>
            <person name="Jagadeeshan S."/>
            <person name="Jeck W.R."/>
            <person name="Johnson J."/>
            <person name="Jones C.D."/>
            <person name="Jordan W.C."/>
            <person name="Karpen G.H."/>
            <person name="Kataoka E."/>
            <person name="Keightley P.D."/>
            <person name="Kheradpour P."/>
            <person name="Kirkness E.F."/>
            <person name="Koerich L.B."/>
            <person name="Kristiansen K."/>
            <person name="Kudrna D."/>
            <person name="Kulathinal R.J."/>
            <person name="Kumar S."/>
            <person name="Kwok R."/>
            <person name="Lander E."/>
            <person name="Langley C.H."/>
            <person name="Lapoint R."/>
            <person name="Lazzaro B.P."/>
            <person name="Lee S.J."/>
            <person name="Levesque L."/>
            <person name="Li R."/>
            <person name="Lin C.F."/>
            <person name="Lin M.F."/>
            <person name="Lindblad-Toh K."/>
            <person name="Llopart A."/>
            <person name="Long M."/>
            <person name="Low L."/>
            <person name="Lozovsky E."/>
            <person name="Lu J."/>
            <person name="Luo M."/>
            <person name="Machado C.A."/>
            <person name="Makalowski W."/>
            <person name="Marzo M."/>
            <person name="Matsuda M."/>
            <person name="Matzkin L."/>
            <person name="McAllister B."/>
            <person name="McBride C.S."/>
            <person name="McKernan B."/>
            <person name="McKernan K."/>
            <person name="Mendez-Lago M."/>
            <person name="Minx P."/>
            <person name="Mollenhauer M.U."/>
            <person name="Montooth K."/>
            <person name="Mount S.M."/>
            <person name="Mu X."/>
            <person name="Myers E."/>
            <person name="Negre B."/>
            <person name="Newfeld S."/>
            <person name="Nielsen R."/>
            <person name="Noor M.A."/>
            <person name="O'Grady P."/>
            <person name="Pachter L."/>
            <person name="Papaceit M."/>
            <person name="Parisi M.J."/>
            <person name="Parisi M."/>
            <person name="Parts L."/>
            <person name="Pedersen J.S."/>
            <person name="Pesole G."/>
            <person name="Phillippy A.M."/>
            <person name="Ponting C.P."/>
            <person name="Pop M."/>
            <person name="Porcelli D."/>
            <person name="Powell J.R."/>
            <person name="Prohaska S."/>
            <person name="Pruitt K."/>
            <person name="Puig M."/>
            <person name="Quesneville H."/>
            <person name="Ram K.R."/>
            <person name="Rand D."/>
            <person name="Rasmussen M.D."/>
            <person name="Reed L.K."/>
            <person name="Reenan R."/>
            <person name="Reily A."/>
            <person name="Remington K.A."/>
            <person name="Rieger T.T."/>
            <person name="Ritchie M.G."/>
            <person name="Robin C."/>
            <person name="Rogers Y.H."/>
            <person name="Rohde C."/>
            <person name="Rozas J."/>
            <person name="Rubenfield M.J."/>
            <person name="Ruiz A."/>
            <person name="Russo S."/>
            <person name="Salzberg S.L."/>
            <person name="Sanchez-Gracia A."/>
            <person name="Saranga D.J."/>
            <person name="Sato H."/>
            <person name="Schaeffer S.W."/>
            <person name="Schatz M.C."/>
            <person name="Schlenke T."/>
            <person name="Schwartz R."/>
            <person name="Segarra C."/>
            <person name="Singh R.S."/>
            <person name="Sirot L."/>
            <person name="Sirota M."/>
            <person name="Sisneros N.B."/>
            <person name="Smith C.D."/>
            <person name="Smith T.F."/>
            <person name="Spieth J."/>
            <person name="Stage D.E."/>
            <person name="Stark A."/>
            <person name="Stephan W."/>
            <person name="Strausberg R.L."/>
            <person name="Strempel S."/>
            <person name="Sturgill D."/>
            <person name="Sutton G."/>
            <person name="Sutton G.G."/>
            <person name="Tao W."/>
            <person name="Teichmann S."/>
            <person name="Tobari Y.N."/>
            <person name="Tomimura Y."/>
            <person name="Tsolas J.M."/>
            <person name="Valente V.L."/>
            <person name="Venter E."/>
            <person name="Venter J.C."/>
            <person name="Vicario S."/>
            <person name="Vieira F.G."/>
            <person name="Vilella A.J."/>
            <person name="Villasante A."/>
            <person name="Walenz B."/>
            <person name="Wang J."/>
            <person name="Wasserman M."/>
            <person name="Watts T."/>
            <person name="Wilson D."/>
            <person name="Wilson R.K."/>
            <person name="Wing R.A."/>
            <person name="Wolfner M.F."/>
            <person name="Wong A."/>
            <person name="Wong G.K."/>
            <person name="Wu C.I."/>
            <person name="Wu G."/>
            <person name="Yamamoto D."/>
            <person name="Yang H.P."/>
            <person name="Yang S.P."/>
            <person name="Yorke J.A."/>
            <person name="Yoshida K."/>
            <person name="Zdobnov E."/>
            <person name="Zhang P."/>
            <person name="Zhang Y."/>
            <person name="Zimin A.V."/>
            <person name="Baldwin J."/>
            <person name="Abdouelleil A."/>
            <person name="Abdulkadir J."/>
            <person name="Abebe A."/>
            <person name="Abera B."/>
            <person name="Abreu J."/>
            <person name="Acer S.C."/>
            <person name="Aftuck L."/>
            <person name="Alexander A."/>
            <person name="An P."/>
            <person name="Anderson E."/>
            <person name="Anderson S."/>
            <person name="Arachi H."/>
            <person name="Azer M."/>
            <person name="Bachantsang P."/>
            <person name="Barry A."/>
            <person name="Bayul T."/>
            <person name="Berlin A."/>
            <person name="Bessette D."/>
            <person name="Bloom T."/>
            <person name="Blye J."/>
            <person name="Boguslavskiy L."/>
            <person name="Bonnet C."/>
            <person name="Boukhgalter B."/>
            <person name="Bourzgui I."/>
            <person name="Brown A."/>
            <person name="Cahill P."/>
            <person name="Channer S."/>
            <person name="Cheshatsang Y."/>
            <person name="Chuda L."/>
            <person name="Citroen M."/>
            <person name="Collymore A."/>
            <person name="Cooke P."/>
            <person name="Costello M."/>
            <person name="D'Aco K."/>
            <person name="Daza R."/>
            <person name="De Haan G."/>
            <person name="DeGray S."/>
            <person name="DeMaso C."/>
            <person name="Dhargay N."/>
            <person name="Dooley K."/>
            <person name="Dooley E."/>
            <person name="Doricent M."/>
            <person name="Dorje P."/>
            <person name="Dorjee K."/>
            <person name="Dupes A."/>
            <person name="Elong R."/>
            <person name="Falk J."/>
            <person name="Farina A."/>
            <person name="Faro S."/>
            <person name="Ferguson D."/>
            <person name="Fisher S."/>
            <person name="Foley C.D."/>
            <person name="Franke A."/>
            <person name="Friedrich D."/>
            <person name="Gadbois L."/>
            <person name="Gearin G."/>
            <person name="Gearin C.R."/>
            <person name="Giannoukos G."/>
            <person name="Goode T."/>
            <person name="Graham J."/>
            <person name="Grandbois E."/>
            <person name="Grewal S."/>
            <person name="Gyaltsen K."/>
            <person name="Hafez N."/>
            <person name="Hagos B."/>
            <person name="Hall J."/>
            <person name="Henson C."/>
            <person name="Hollinger A."/>
            <person name="Honan T."/>
            <person name="Huard M.D."/>
            <person name="Hughes L."/>
            <person name="Hurhula B."/>
            <person name="Husby M.E."/>
            <person name="Kamat A."/>
            <person name="Kanga B."/>
            <person name="Kashin S."/>
            <person name="Khazanovich D."/>
            <person name="Kisner P."/>
            <person name="Lance K."/>
            <person name="Lara M."/>
            <person name="Lee W."/>
            <person name="Lennon N."/>
            <person name="Letendre F."/>
            <person name="LeVine R."/>
            <person name="Lipovsky A."/>
            <person name="Liu X."/>
            <person name="Liu J."/>
            <person name="Liu S."/>
            <person name="Lokyitsang T."/>
            <person name="Lokyitsang Y."/>
            <person name="Lubonja R."/>
            <person name="Lui A."/>
            <person name="MacDonald P."/>
            <person name="Magnisalis V."/>
            <person name="Maru K."/>
            <person name="Matthews C."/>
            <person name="McCusker W."/>
            <person name="McDonough S."/>
            <person name="Mehta T."/>
            <person name="Meldrim J."/>
            <person name="Meneus L."/>
            <person name="Mihai O."/>
            <person name="Mihalev A."/>
            <person name="Mihova T."/>
            <person name="Mittelman R."/>
            <person name="Mlenga V."/>
            <person name="Montmayeur A."/>
            <person name="Mulrain L."/>
            <person name="Navidi A."/>
            <person name="Naylor J."/>
            <person name="Negash T."/>
            <person name="Nguyen T."/>
            <person name="Nguyen N."/>
            <person name="Nicol R."/>
            <person name="Norbu C."/>
            <person name="Norbu N."/>
            <person name="Novod N."/>
            <person name="O'Neill B."/>
            <person name="Osman S."/>
            <person name="Markiewicz E."/>
            <person name="Oyono O.L."/>
            <person name="Patti C."/>
            <person name="Phunkhang P."/>
            <person name="Pierre F."/>
            <person name="Priest M."/>
            <person name="Raghuraman S."/>
            <person name="Rege F."/>
            <person name="Reyes R."/>
            <person name="Rise C."/>
            <person name="Rogov P."/>
            <person name="Ross K."/>
            <person name="Ryan E."/>
            <person name="Settipalli S."/>
            <person name="Shea T."/>
            <person name="Sherpa N."/>
            <person name="Shi L."/>
            <person name="Shih D."/>
            <person name="Sparrow T."/>
            <person name="Spaulding J."/>
            <person name="Stalker J."/>
            <person name="Stange-Thomann N."/>
            <person name="Stavropoulos S."/>
            <person name="Stone C."/>
            <person name="Strader C."/>
            <person name="Tesfaye S."/>
            <person name="Thomson T."/>
            <person name="Thoulutsang Y."/>
            <person name="Thoulutsang D."/>
            <person name="Topham K."/>
            <person name="Topping I."/>
            <person name="Tsamla T."/>
            <person name="Vassiliev H."/>
            <person name="Vo A."/>
            <person name="Wangchuk T."/>
            <person name="Wangdi T."/>
            <person name="Weiand M."/>
            <person name="Wilkinson J."/>
            <person name="Wilson A."/>
            <person name="Yadav S."/>
            <person name="Young G."/>
            <person name="Yu Q."/>
            <person name="Zembek L."/>
            <person name="Zhong D."/>
            <person name="Zimmer A."/>
            <person name="Zwirko Z."/>
            <person name="Jaffe D.B."/>
            <person name="Alvarez P."/>
            <person name="Brockman W."/>
            <person name="Butler J."/>
            <person name="Chin C."/>
            <person name="Gnerre S."/>
            <person name="Grabherr M."/>
            <person name="Kleber M."/>
            <person name="Mauceli E."/>
            <person name="MacCallum I."/>
        </authorList>
    </citation>
    <scope>NUCLEOTIDE SEQUENCE [LARGE SCALE GENOMIC DNA]</scope>
    <source>
        <strain evidence="4">Tai18E2 / Tucson 14021-0261.01</strain>
    </source>
</reference>
<organism evidence="3 4">
    <name type="scientific">Drosophila yakuba</name>
    <name type="common">Fruit fly</name>
    <dbReference type="NCBI Taxonomy" id="7245"/>
    <lineage>
        <taxon>Eukaryota</taxon>
        <taxon>Metazoa</taxon>
        <taxon>Ecdysozoa</taxon>
        <taxon>Arthropoda</taxon>
        <taxon>Hexapoda</taxon>
        <taxon>Insecta</taxon>
        <taxon>Pterygota</taxon>
        <taxon>Neoptera</taxon>
        <taxon>Endopterygota</taxon>
        <taxon>Diptera</taxon>
        <taxon>Brachycera</taxon>
        <taxon>Muscomorpha</taxon>
        <taxon>Ephydroidea</taxon>
        <taxon>Drosophilidae</taxon>
        <taxon>Drosophila</taxon>
        <taxon>Sophophora</taxon>
    </lineage>
</organism>
<protein>
    <submittedName>
        <fullName evidence="3">Uncharacterized protein, isoform C</fullName>
    </submittedName>
</protein>
<reference evidence="3 4" key="2">
    <citation type="journal article" date="2007" name="PLoS Biol.">
        <title>Principles of genome evolution in the Drosophila melanogaster species group.</title>
        <authorList>
            <person name="Ranz J.M."/>
            <person name="Maurin D."/>
            <person name="Chan Y.S."/>
            <person name="von Grotthuss M."/>
            <person name="Hillier L.W."/>
            <person name="Roote J."/>
            <person name="Ashburner M."/>
            <person name="Bergman C.M."/>
        </authorList>
    </citation>
    <scope>NUCLEOTIDE SEQUENCE [LARGE SCALE GENOMIC DNA]</scope>
    <source>
        <strain evidence="4">Tai18E2 / Tucson 14021-0261.01</strain>
    </source>
</reference>
<proteinExistence type="predicted"/>